<keyword evidence="3 4" id="KW-0206">Cytoskeleton</keyword>
<keyword evidence="1 4" id="KW-0963">Cytoplasm</keyword>
<dbReference type="GO" id="GO:0043015">
    <property type="term" value="F:gamma-tubulin binding"/>
    <property type="evidence" value="ECO:0007669"/>
    <property type="project" value="InterPro"/>
</dbReference>
<evidence type="ECO:0000259" key="6">
    <source>
        <dbReference type="Pfam" id="PF19340"/>
    </source>
</evidence>
<comment type="subcellular location">
    <subcellularLocation>
        <location evidence="4">Cytoplasm</location>
        <location evidence="4">Cytoskeleton</location>
        <location evidence="4">Microtubule organizing center</location>
    </subcellularLocation>
</comment>
<dbReference type="GO" id="GO:0005874">
    <property type="term" value="C:microtubule"/>
    <property type="evidence" value="ECO:0007669"/>
    <property type="project" value="UniProtKB-KW"/>
</dbReference>
<dbReference type="AlphaFoldDB" id="A0A9W4SB97"/>
<dbReference type="OrthoDB" id="775571at2759"/>
<protein>
    <recommendedName>
        <fullName evidence="4">Spindle pole body component</fullName>
    </recommendedName>
</protein>
<keyword evidence="8" id="KW-1185">Reference proteome</keyword>
<keyword evidence="2 4" id="KW-0493">Microtubule</keyword>
<dbReference type="Pfam" id="PF19340">
    <property type="entry name" value="GCP6_N"/>
    <property type="match status" value="1"/>
</dbReference>
<sequence length="537" mass="61231">MINEDDLLLNDNSLQKLFSSEKFENSVSDTREILCGTSSNFDQDFSLNLNKGFDPSFHLPELPSKPIDVLLDSLPSPNSQFKYNQTKNSEKLCIHDDETQCSKSTQISESTYNSASENKTVWEKAMDFDKKRGQMFSWESTGTSKLKQNQTSPYFTESDISVFESVYHSHFYHSYGYTNFSIPHEVLIKDVLNLIIGTPSQTFTYDNSNRKFISKFSTLRMSGCSSKSMNKMLRRFLNLGSHIKRLETVSEGCMRNARLNGLTGVAFGRSLSSFIAFVRTSIVEMAETITGQDQMKIVRLYHIIDDASLVMERIAAFCRCDVENSRILEFTENQKEQIENEGFYVPFGSNILSELYTTAESIDAARTPLLKSILLAFLEQSSYPFFHMLSSWLGVCSSSPYVSLPLELQKGDFLDPYEEFFIVNFEVDSNHVKNDGDGFWQGGIHVSFFPLDSYNSYKFVNNLSYLSQISEDHPLPAFIDSELARDVLEAGKSLRLLRDCRPNHPLCHPGVILDQTTGKQAWDIKMKWLFIQGEIDE</sequence>
<dbReference type="GO" id="GO:0051225">
    <property type="term" value="P:spindle assembly"/>
    <property type="evidence" value="ECO:0007669"/>
    <property type="project" value="TreeGrafter"/>
</dbReference>
<dbReference type="EMBL" id="CAMKVN010000031">
    <property type="protein sequence ID" value="CAI2162306.1"/>
    <property type="molecule type" value="Genomic_DNA"/>
</dbReference>
<dbReference type="GO" id="GO:0000278">
    <property type="term" value="P:mitotic cell cycle"/>
    <property type="evidence" value="ECO:0007669"/>
    <property type="project" value="TreeGrafter"/>
</dbReference>
<feature type="domain" description="Gamma-tubulin complex component 6 N-terminal" evidence="6">
    <location>
        <begin position="69"/>
        <end position="169"/>
    </location>
</feature>
<dbReference type="GO" id="GO:0051011">
    <property type="term" value="F:microtubule minus-end binding"/>
    <property type="evidence" value="ECO:0007669"/>
    <property type="project" value="TreeGrafter"/>
</dbReference>
<dbReference type="InterPro" id="IPR041470">
    <property type="entry name" value="GCP_N"/>
</dbReference>
<evidence type="ECO:0000313" key="7">
    <source>
        <dbReference type="EMBL" id="CAI2162306.1"/>
    </source>
</evidence>
<accession>A0A9W4SB97</accession>
<gene>
    <name evidence="7" type="ORF">FWILDA_LOCUS491</name>
</gene>
<comment type="caution">
    <text evidence="7">The sequence shown here is derived from an EMBL/GenBank/DDBJ whole genome shotgun (WGS) entry which is preliminary data.</text>
</comment>
<proteinExistence type="inferred from homology"/>
<evidence type="ECO:0000256" key="2">
    <source>
        <dbReference type="ARBA" id="ARBA00022701"/>
    </source>
</evidence>
<dbReference type="GO" id="GO:0000930">
    <property type="term" value="C:gamma-tubulin complex"/>
    <property type="evidence" value="ECO:0007669"/>
    <property type="project" value="TreeGrafter"/>
</dbReference>
<evidence type="ECO:0000256" key="3">
    <source>
        <dbReference type="ARBA" id="ARBA00023212"/>
    </source>
</evidence>
<comment type="similarity">
    <text evidence="4">Belongs to the TUBGCP family.</text>
</comment>
<dbReference type="PANTHER" id="PTHR19302">
    <property type="entry name" value="GAMMA TUBULIN COMPLEX PROTEIN"/>
    <property type="match status" value="1"/>
</dbReference>
<dbReference type="GO" id="GO:0051321">
    <property type="term" value="P:meiotic cell cycle"/>
    <property type="evidence" value="ECO:0007669"/>
    <property type="project" value="TreeGrafter"/>
</dbReference>
<dbReference type="GO" id="GO:0007020">
    <property type="term" value="P:microtubule nucleation"/>
    <property type="evidence" value="ECO:0007669"/>
    <property type="project" value="InterPro"/>
</dbReference>
<dbReference type="GO" id="GO:0031122">
    <property type="term" value="P:cytoplasmic microtubule organization"/>
    <property type="evidence" value="ECO:0007669"/>
    <property type="project" value="TreeGrafter"/>
</dbReference>
<feature type="domain" description="Gamma tubulin complex component protein N-terminal" evidence="5">
    <location>
        <begin position="188"/>
        <end position="509"/>
    </location>
</feature>
<evidence type="ECO:0000313" key="8">
    <source>
        <dbReference type="Proteomes" id="UP001153678"/>
    </source>
</evidence>
<organism evidence="7 8">
    <name type="scientific">Funneliformis geosporum</name>
    <dbReference type="NCBI Taxonomy" id="1117311"/>
    <lineage>
        <taxon>Eukaryota</taxon>
        <taxon>Fungi</taxon>
        <taxon>Fungi incertae sedis</taxon>
        <taxon>Mucoromycota</taxon>
        <taxon>Glomeromycotina</taxon>
        <taxon>Glomeromycetes</taxon>
        <taxon>Glomerales</taxon>
        <taxon>Glomeraceae</taxon>
        <taxon>Funneliformis</taxon>
    </lineage>
</organism>
<dbReference type="GO" id="GO:0000922">
    <property type="term" value="C:spindle pole"/>
    <property type="evidence" value="ECO:0007669"/>
    <property type="project" value="InterPro"/>
</dbReference>
<reference evidence="7" key="1">
    <citation type="submission" date="2022-08" db="EMBL/GenBank/DDBJ databases">
        <authorList>
            <person name="Kallberg Y."/>
            <person name="Tangrot J."/>
            <person name="Rosling A."/>
        </authorList>
    </citation>
    <scope>NUCLEOTIDE SEQUENCE</scope>
    <source>
        <strain evidence="7">Wild A</strain>
    </source>
</reference>
<dbReference type="InterPro" id="IPR007259">
    <property type="entry name" value="GCP"/>
</dbReference>
<dbReference type="Pfam" id="PF17681">
    <property type="entry name" value="GCP_N_terminal"/>
    <property type="match status" value="1"/>
</dbReference>
<dbReference type="InterPro" id="IPR045818">
    <property type="entry name" value="GCP6_N"/>
</dbReference>
<name>A0A9W4SB97_9GLOM</name>
<evidence type="ECO:0000256" key="1">
    <source>
        <dbReference type="ARBA" id="ARBA00022490"/>
    </source>
</evidence>
<evidence type="ECO:0000256" key="4">
    <source>
        <dbReference type="RuleBase" id="RU363050"/>
    </source>
</evidence>
<dbReference type="PANTHER" id="PTHR19302:SF70">
    <property type="entry name" value="GAMMA-TUBULIN COMPLEX COMPONENT 6"/>
    <property type="match status" value="1"/>
</dbReference>
<dbReference type="Proteomes" id="UP001153678">
    <property type="component" value="Unassembled WGS sequence"/>
</dbReference>
<evidence type="ECO:0000259" key="5">
    <source>
        <dbReference type="Pfam" id="PF17681"/>
    </source>
</evidence>